<dbReference type="SUPFAM" id="SSF55874">
    <property type="entry name" value="ATPase domain of HSP90 chaperone/DNA topoisomerase II/histidine kinase"/>
    <property type="match status" value="1"/>
</dbReference>
<dbReference type="InterPro" id="IPR005467">
    <property type="entry name" value="His_kinase_dom"/>
</dbReference>
<evidence type="ECO:0000259" key="6">
    <source>
        <dbReference type="PROSITE" id="PS50110"/>
    </source>
</evidence>
<feature type="compositionally biased region" description="Low complexity" evidence="4">
    <location>
        <begin position="181"/>
        <end position="192"/>
    </location>
</feature>
<feature type="compositionally biased region" description="Polar residues" evidence="4">
    <location>
        <begin position="209"/>
        <end position="223"/>
    </location>
</feature>
<dbReference type="Pfam" id="PF26131">
    <property type="entry name" value="PAS-like"/>
    <property type="match status" value="1"/>
</dbReference>
<evidence type="ECO:0000259" key="5">
    <source>
        <dbReference type="PROSITE" id="PS50109"/>
    </source>
</evidence>
<feature type="coiled-coil region" evidence="3">
    <location>
        <begin position="606"/>
        <end position="640"/>
    </location>
</feature>
<dbReference type="SMART" id="SM00448">
    <property type="entry name" value="REC"/>
    <property type="match status" value="1"/>
</dbReference>
<comment type="caution">
    <text evidence="7">The sequence shown here is derived from an EMBL/GenBank/DDBJ whole genome shotgun (WGS) entry which is preliminary data.</text>
</comment>
<dbReference type="InterPro" id="IPR036097">
    <property type="entry name" value="HisK_dim/P_sf"/>
</dbReference>
<evidence type="ECO:0000256" key="3">
    <source>
        <dbReference type="SAM" id="Coils"/>
    </source>
</evidence>
<dbReference type="InterPro" id="IPR004358">
    <property type="entry name" value="Sig_transdc_His_kin-like_C"/>
</dbReference>
<dbReference type="Gene3D" id="1.10.287.130">
    <property type="match status" value="1"/>
</dbReference>
<keyword evidence="8" id="KW-1185">Reference proteome</keyword>
<dbReference type="CDD" id="cd16922">
    <property type="entry name" value="HATPase_EvgS-ArcB-TorS-like"/>
    <property type="match status" value="1"/>
</dbReference>
<dbReference type="PANTHER" id="PTHR43719">
    <property type="entry name" value="TWO-COMPONENT HISTIDINE KINASE"/>
    <property type="match status" value="1"/>
</dbReference>
<dbReference type="SUPFAM" id="SSF52172">
    <property type="entry name" value="CheY-like"/>
    <property type="match status" value="1"/>
</dbReference>
<dbReference type="AlphaFoldDB" id="A0A9P4WB02"/>
<dbReference type="Gene3D" id="3.30.450.20">
    <property type="entry name" value="PAS domain"/>
    <property type="match status" value="2"/>
</dbReference>
<dbReference type="Proteomes" id="UP000801428">
    <property type="component" value="Unassembled WGS sequence"/>
</dbReference>
<dbReference type="InterPro" id="IPR003661">
    <property type="entry name" value="HisK_dim/P_dom"/>
</dbReference>
<dbReference type="InterPro" id="IPR000014">
    <property type="entry name" value="PAS"/>
</dbReference>
<dbReference type="SMART" id="SM00388">
    <property type="entry name" value="HisKA"/>
    <property type="match status" value="1"/>
</dbReference>
<dbReference type="GO" id="GO:0000155">
    <property type="term" value="F:phosphorelay sensor kinase activity"/>
    <property type="evidence" value="ECO:0007669"/>
    <property type="project" value="InterPro"/>
</dbReference>
<dbReference type="OrthoDB" id="303614at2759"/>
<dbReference type="InterPro" id="IPR003594">
    <property type="entry name" value="HATPase_dom"/>
</dbReference>
<reference evidence="7" key="1">
    <citation type="submission" date="2019-04" db="EMBL/GenBank/DDBJ databases">
        <title>Sequencing of skin fungus with MAO and IRED activity.</title>
        <authorList>
            <person name="Marsaioli A.J."/>
            <person name="Bonatto J.M.C."/>
            <person name="Reis Junior O."/>
        </authorList>
    </citation>
    <scope>NUCLEOTIDE SEQUENCE</scope>
    <source>
        <strain evidence="7">30M1</strain>
    </source>
</reference>
<evidence type="ECO:0000313" key="8">
    <source>
        <dbReference type="Proteomes" id="UP000801428"/>
    </source>
</evidence>
<dbReference type="InterPro" id="IPR058846">
    <property type="entry name" value="PAS-like"/>
</dbReference>
<accession>A0A9P4WB02</accession>
<feature type="domain" description="Histidine kinase" evidence="5">
    <location>
        <begin position="782"/>
        <end position="1050"/>
    </location>
</feature>
<dbReference type="CDD" id="cd00082">
    <property type="entry name" value="HisKA"/>
    <property type="match status" value="1"/>
</dbReference>
<dbReference type="PRINTS" id="PR00344">
    <property type="entry name" value="BCTRLSENSOR"/>
</dbReference>
<feature type="modified residue" description="4-aspartylphosphate" evidence="2">
    <location>
        <position position="1182"/>
    </location>
</feature>
<dbReference type="SMART" id="SM00387">
    <property type="entry name" value="HATPase_c"/>
    <property type="match status" value="1"/>
</dbReference>
<feature type="compositionally biased region" description="Low complexity" evidence="4">
    <location>
        <begin position="224"/>
        <end position="242"/>
    </location>
</feature>
<dbReference type="InterPro" id="IPR001789">
    <property type="entry name" value="Sig_transdc_resp-reg_receiver"/>
</dbReference>
<organism evidence="7 8">
    <name type="scientific">Curvularia kusanoi</name>
    <name type="common">Cochliobolus kusanoi</name>
    <dbReference type="NCBI Taxonomy" id="90978"/>
    <lineage>
        <taxon>Eukaryota</taxon>
        <taxon>Fungi</taxon>
        <taxon>Dikarya</taxon>
        <taxon>Ascomycota</taxon>
        <taxon>Pezizomycotina</taxon>
        <taxon>Dothideomycetes</taxon>
        <taxon>Pleosporomycetidae</taxon>
        <taxon>Pleosporales</taxon>
        <taxon>Pleosporineae</taxon>
        <taxon>Pleosporaceae</taxon>
        <taxon>Curvularia</taxon>
    </lineage>
</organism>
<evidence type="ECO:0000256" key="4">
    <source>
        <dbReference type="SAM" id="MobiDB-lite"/>
    </source>
</evidence>
<gene>
    <name evidence="7" type="ORF">E8E13_010470</name>
</gene>
<keyword evidence="3" id="KW-0175">Coiled coil</keyword>
<dbReference type="PROSITE" id="PS50109">
    <property type="entry name" value="HIS_KIN"/>
    <property type="match status" value="1"/>
</dbReference>
<name>A0A9P4WB02_CURKU</name>
<dbReference type="InterPro" id="IPR050956">
    <property type="entry name" value="2C_system_His_kinase"/>
</dbReference>
<dbReference type="CDD" id="cd00130">
    <property type="entry name" value="PAS"/>
    <property type="match status" value="1"/>
</dbReference>
<dbReference type="SUPFAM" id="SSF47384">
    <property type="entry name" value="Homodimeric domain of signal transducing histidine kinase"/>
    <property type="match status" value="1"/>
</dbReference>
<dbReference type="CDD" id="cd17546">
    <property type="entry name" value="REC_hyHK_CKI1_RcsC-like"/>
    <property type="match status" value="1"/>
</dbReference>
<feature type="domain" description="Response regulatory" evidence="6">
    <location>
        <begin position="1125"/>
        <end position="1253"/>
    </location>
</feature>
<dbReference type="SUPFAM" id="SSF55785">
    <property type="entry name" value="PYP-like sensor domain (PAS domain)"/>
    <property type="match status" value="1"/>
</dbReference>
<dbReference type="InterPro" id="IPR036890">
    <property type="entry name" value="HATPase_C_sf"/>
</dbReference>
<dbReference type="InterPro" id="IPR011006">
    <property type="entry name" value="CheY-like_superfamily"/>
</dbReference>
<dbReference type="Pfam" id="PF00512">
    <property type="entry name" value="HisKA"/>
    <property type="match status" value="1"/>
</dbReference>
<dbReference type="PROSITE" id="PS50110">
    <property type="entry name" value="RESPONSE_REGULATORY"/>
    <property type="match status" value="1"/>
</dbReference>
<sequence>MDDAFMSATVSNGAHPLEEPSALEAAALQDLDSLSLKEILDEDSRPTFIVDLDPDFVNENPTIQPVFCNAALKLHSRLLDSITEPSDVFQDCAPVATTYADFRNWVTGVSKFNNSKDIFPLTLLYQGLLWTGSTIRQRWRIISGNALYRTSDIPQNGLSDIVPMRPKIPKRDSEAAKARKAAAPATVTPAPTNSNLPAIPPTLPPLKSVSPSYPQSDSETGTLSNSVSKNTGKSSGSGSGVTISTPDGIVSDYTSTKAKGYLTEHAKFIRSIDWASTPLGPMRTWSSSLREIVNLVIRNPFPCALFWGEDLTVIYNEAYKVEVAGNKHPELMGTGFSGPFSEVWEGVAPVFQKAAQTGRAERRENEPLPIERFGYLEETFFSWSITPMYGGTDKIVGFYNAPFETTVNTVSSRRMHMLRHLGERLSATRTVKEFWKRCLEGLEHDDIDVPFALLYSIVDNDDADTASHSSDSTISLKSCVLEGSIGIPEGHPASPRRLDLKRSQEGFVPAFREAMRTREPTMLQTRDGTLPESLLEGITWRGYGDPCKEAIIFPVRPTNGEMVFAFLLIGVQPRRAYDEEYSAFAAMLNRQLATSLASVMLFEDEMKRSRNAAELAQVQREQLSRELALQTSRMRRMTELSPLGMYFFSPEGMLLEANERYFDMTGHPRDGHKEFTFLEIIADESVETCQEMWNELMNTKTSCTRELKLRNPHAQPRDLDGNPIDLWVLSNSSPEIGPGGEVLSIMGSITDISQFKWAQGLHETRLREAEETKRQQNEFIDITSHEMRNPLSAILICSDDIRDTLTNHEFDQADQGVVADCIEAANNIALCVQHQKSIVDDILTVSKLDSNLLLITPVPAQPLAVVQRAMNMFRPEVQAKDIELTFHPDHSVEDLKIDWVLLDPSRLLQITVNLITNAIKFTQAEPQRSISVHISAASGEPDKYGKDFKFVPTRGVPLMDVTTGEDWGTGELVYLHVEVRDTGCGLTPEEKDLLFERFAQASPRTHAHYGGSGLGLFISRQLAELHGGQIGVSSEAGVGSIFGFFIQCKRTISSSRPIMHRTITSQSTDHAEKNRDLAASVAGMDIKQPTAREILAEPAPTVRPNDLAPAAAPQPPVSAEPGVLHILVVEDNIVNQKVLAKQLRKAGCEVSTADNGLFALAEIKKTAYYKPDGIPLSIVLMDWEMPEMNGLECAREIRRMQDDGEIQGHIPIIAVTANVRGEQIATARESGMDDVVSKPFRVPELLVKVKDLLDSFAKHDEEMKGQVDALG</sequence>
<proteinExistence type="predicted"/>
<dbReference type="InterPro" id="IPR035965">
    <property type="entry name" value="PAS-like_dom_sf"/>
</dbReference>
<feature type="region of interest" description="Disordered" evidence="4">
    <location>
        <begin position="159"/>
        <end position="249"/>
    </location>
</feature>
<keyword evidence="1 2" id="KW-0597">Phosphoprotein</keyword>
<evidence type="ECO:0000256" key="2">
    <source>
        <dbReference type="PROSITE-ProRule" id="PRU00169"/>
    </source>
</evidence>
<dbReference type="Gene3D" id="3.30.565.10">
    <property type="entry name" value="Histidine kinase-like ATPase, C-terminal domain"/>
    <property type="match status" value="1"/>
</dbReference>
<dbReference type="Gene3D" id="3.40.50.2300">
    <property type="match status" value="1"/>
</dbReference>
<protein>
    <submittedName>
        <fullName evidence="7">Uncharacterized protein</fullName>
    </submittedName>
</protein>
<evidence type="ECO:0000313" key="7">
    <source>
        <dbReference type="EMBL" id="KAF3009845.1"/>
    </source>
</evidence>
<evidence type="ECO:0000256" key="1">
    <source>
        <dbReference type="ARBA" id="ARBA00022553"/>
    </source>
</evidence>
<dbReference type="Pfam" id="PF00072">
    <property type="entry name" value="Response_reg"/>
    <property type="match status" value="1"/>
</dbReference>
<dbReference type="Pfam" id="PF02518">
    <property type="entry name" value="HATPase_c"/>
    <property type="match status" value="1"/>
</dbReference>
<dbReference type="PANTHER" id="PTHR43719:SF30">
    <property type="entry name" value="TWO-COMPONENT SYSTEM RESPONSE REGULATOR"/>
    <property type="match status" value="1"/>
</dbReference>
<dbReference type="EMBL" id="SWKU01000002">
    <property type="protein sequence ID" value="KAF3009845.1"/>
    <property type="molecule type" value="Genomic_DNA"/>
</dbReference>